<evidence type="ECO:0000256" key="1">
    <source>
        <dbReference type="ARBA" id="ARBA00004611"/>
    </source>
</evidence>
<keyword evidence="13" id="KW-1185">Reference proteome</keyword>
<dbReference type="GO" id="GO:0005858">
    <property type="term" value="C:axonemal dynein complex"/>
    <property type="evidence" value="ECO:0007669"/>
    <property type="project" value="TreeGrafter"/>
</dbReference>
<dbReference type="EMBL" id="CACRXK020020519">
    <property type="protein sequence ID" value="CAB4034899.1"/>
    <property type="molecule type" value="Genomic_DNA"/>
</dbReference>
<dbReference type="Gene3D" id="2.130.10.10">
    <property type="entry name" value="YVTN repeat-like/Quinoprotein amine dehydrogenase"/>
    <property type="match status" value="1"/>
</dbReference>
<evidence type="ECO:0000256" key="7">
    <source>
        <dbReference type="ARBA" id="ARBA00023212"/>
    </source>
</evidence>
<keyword evidence="2" id="KW-0963">Cytoplasm</keyword>
<evidence type="ECO:0000256" key="2">
    <source>
        <dbReference type="ARBA" id="ARBA00022490"/>
    </source>
</evidence>
<dbReference type="InterPro" id="IPR050687">
    <property type="entry name" value="Dynein_IC"/>
</dbReference>
<keyword evidence="4" id="KW-0677">Repeat</keyword>
<evidence type="ECO:0000256" key="5">
    <source>
        <dbReference type="ARBA" id="ARBA00022846"/>
    </source>
</evidence>
<sequence length="159" mass="18120">MQFHIFADLMKLKRINIQKQRGRKSASHNKKSDALISRFAAGFCFDFHPSDCNVYIIGTEEGHIHKCSCSYNEQYLESYVGHTGPVYELKWSPFLPDVFLSCSADWSVKLWHQDSPSPIYTFTSSTNSVNSICWSPISSTIFGCVHEGAIEVWDLRQST</sequence>
<evidence type="ECO:0000313" key="12">
    <source>
        <dbReference type="EMBL" id="CAB4034899.1"/>
    </source>
</evidence>
<dbReference type="GO" id="GO:0003341">
    <property type="term" value="P:cilium movement"/>
    <property type="evidence" value="ECO:0007669"/>
    <property type="project" value="TreeGrafter"/>
</dbReference>
<dbReference type="Proteomes" id="UP001152795">
    <property type="component" value="Unassembled WGS sequence"/>
</dbReference>
<dbReference type="Pfam" id="PF00400">
    <property type="entry name" value="WD40"/>
    <property type="match status" value="2"/>
</dbReference>
<dbReference type="SMART" id="SM00320">
    <property type="entry name" value="WD40"/>
    <property type="match status" value="2"/>
</dbReference>
<accession>A0A7D9JS55</accession>
<protein>
    <recommendedName>
        <fullName evidence="10">Dynein axonemal intermediate chain 4</fullName>
    </recommendedName>
    <alternativeName>
        <fullName evidence="11">WD repeat-containing protein 78</fullName>
    </alternativeName>
</protein>
<dbReference type="PROSITE" id="PS50294">
    <property type="entry name" value="WD_REPEATS_REGION"/>
    <property type="match status" value="2"/>
</dbReference>
<dbReference type="AlphaFoldDB" id="A0A7D9JS55"/>
<dbReference type="PROSITE" id="PS50082">
    <property type="entry name" value="WD_REPEATS_2"/>
    <property type="match status" value="2"/>
</dbReference>
<dbReference type="InterPro" id="IPR015943">
    <property type="entry name" value="WD40/YVTN_repeat-like_dom_sf"/>
</dbReference>
<evidence type="ECO:0000256" key="10">
    <source>
        <dbReference type="ARBA" id="ARBA00040002"/>
    </source>
</evidence>
<dbReference type="PANTHER" id="PTHR12442">
    <property type="entry name" value="DYNEIN INTERMEDIATE CHAIN"/>
    <property type="match status" value="1"/>
</dbReference>
<dbReference type="PANTHER" id="PTHR12442:SF12">
    <property type="entry name" value="DYNEIN AXONEMAL INTERMEDIATE CHAIN 4"/>
    <property type="match status" value="1"/>
</dbReference>
<organism evidence="12 13">
    <name type="scientific">Paramuricea clavata</name>
    <name type="common">Red gorgonian</name>
    <name type="synonym">Violescent sea-whip</name>
    <dbReference type="NCBI Taxonomy" id="317549"/>
    <lineage>
        <taxon>Eukaryota</taxon>
        <taxon>Metazoa</taxon>
        <taxon>Cnidaria</taxon>
        <taxon>Anthozoa</taxon>
        <taxon>Octocorallia</taxon>
        <taxon>Malacalcyonacea</taxon>
        <taxon>Plexauridae</taxon>
        <taxon>Paramuricea</taxon>
    </lineage>
</organism>
<dbReference type="InterPro" id="IPR001680">
    <property type="entry name" value="WD40_rpt"/>
</dbReference>
<keyword evidence="6" id="KW-0969">Cilium</keyword>
<evidence type="ECO:0000256" key="9">
    <source>
        <dbReference type="ARBA" id="ARBA00024190"/>
    </source>
</evidence>
<evidence type="ECO:0000256" key="4">
    <source>
        <dbReference type="ARBA" id="ARBA00022737"/>
    </source>
</evidence>
<keyword evidence="3" id="KW-0853">WD repeat</keyword>
<keyword evidence="5" id="KW-0282">Flagellum</keyword>
<comment type="subcellular location">
    <subcellularLocation>
        <location evidence="1">Cytoplasm</location>
        <location evidence="1">Cytoskeleton</location>
        <location evidence="1">Flagellum axoneme</location>
    </subcellularLocation>
    <subcellularLocation>
        <location evidence="9">Dynein axonemal particle</location>
    </subcellularLocation>
</comment>
<evidence type="ECO:0000256" key="3">
    <source>
        <dbReference type="ARBA" id="ARBA00022574"/>
    </source>
</evidence>
<gene>
    <name evidence="12" type="ORF">PACLA_8A055144</name>
</gene>
<dbReference type="GO" id="GO:0045503">
    <property type="term" value="F:dynein light chain binding"/>
    <property type="evidence" value="ECO:0007669"/>
    <property type="project" value="TreeGrafter"/>
</dbReference>
<evidence type="ECO:0000256" key="8">
    <source>
        <dbReference type="ARBA" id="ARBA00023273"/>
    </source>
</evidence>
<dbReference type="SUPFAM" id="SSF50978">
    <property type="entry name" value="WD40 repeat-like"/>
    <property type="match status" value="1"/>
</dbReference>
<dbReference type="GO" id="GO:0045504">
    <property type="term" value="F:dynein heavy chain binding"/>
    <property type="evidence" value="ECO:0007669"/>
    <property type="project" value="TreeGrafter"/>
</dbReference>
<keyword evidence="7" id="KW-0206">Cytoskeleton</keyword>
<keyword evidence="8" id="KW-0966">Cell projection</keyword>
<name>A0A7D9JS55_PARCT</name>
<dbReference type="GO" id="GO:0120293">
    <property type="term" value="C:dynein axonemal particle"/>
    <property type="evidence" value="ECO:0007669"/>
    <property type="project" value="UniProtKB-SubCell"/>
</dbReference>
<evidence type="ECO:0000256" key="11">
    <source>
        <dbReference type="ARBA" id="ARBA00041557"/>
    </source>
</evidence>
<feature type="non-terminal residue" evidence="12">
    <location>
        <position position="1"/>
    </location>
</feature>
<dbReference type="InterPro" id="IPR036322">
    <property type="entry name" value="WD40_repeat_dom_sf"/>
</dbReference>
<comment type="caution">
    <text evidence="12">The sequence shown here is derived from an EMBL/GenBank/DDBJ whole genome shotgun (WGS) entry which is preliminary data.</text>
</comment>
<evidence type="ECO:0000256" key="6">
    <source>
        <dbReference type="ARBA" id="ARBA00023069"/>
    </source>
</evidence>
<dbReference type="OrthoDB" id="10261376at2759"/>
<proteinExistence type="predicted"/>
<reference evidence="12" key="1">
    <citation type="submission" date="2020-04" db="EMBL/GenBank/DDBJ databases">
        <authorList>
            <person name="Alioto T."/>
            <person name="Alioto T."/>
            <person name="Gomez Garrido J."/>
        </authorList>
    </citation>
    <scope>NUCLEOTIDE SEQUENCE</scope>
    <source>
        <strain evidence="12">A484AB</strain>
    </source>
</reference>
<evidence type="ECO:0000313" key="13">
    <source>
        <dbReference type="Proteomes" id="UP001152795"/>
    </source>
</evidence>